<keyword evidence="11" id="KW-1185">Reference proteome</keyword>
<organism evidence="10 11">
    <name type="scientific">Nesterenkonia cremea</name>
    <dbReference type="NCBI Taxonomy" id="1882340"/>
    <lineage>
        <taxon>Bacteria</taxon>
        <taxon>Bacillati</taxon>
        <taxon>Actinomycetota</taxon>
        <taxon>Actinomycetes</taxon>
        <taxon>Micrococcales</taxon>
        <taxon>Micrococcaceae</taxon>
        <taxon>Nesterenkonia</taxon>
    </lineage>
</organism>
<evidence type="ECO:0000256" key="3">
    <source>
        <dbReference type="ARBA" id="ARBA00022692"/>
    </source>
</evidence>
<dbReference type="PANTHER" id="PTHR37820">
    <property type="entry name" value="CELL DIVISION PROTEIN DIVIB"/>
    <property type="match status" value="1"/>
</dbReference>
<reference evidence="10" key="2">
    <citation type="submission" date="2020-09" db="EMBL/GenBank/DDBJ databases">
        <authorList>
            <person name="Sun Q."/>
            <person name="Zhou Y."/>
        </authorList>
    </citation>
    <scope>NUCLEOTIDE SEQUENCE</scope>
    <source>
        <strain evidence="10">CGMCC 1.15388</strain>
    </source>
</reference>
<evidence type="ECO:0000256" key="5">
    <source>
        <dbReference type="ARBA" id="ARBA00023306"/>
    </source>
</evidence>
<keyword evidence="4 7" id="KW-1133">Transmembrane helix</keyword>
<evidence type="ECO:0008006" key="12">
    <source>
        <dbReference type="Google" id="ProtNLM"/>
    </source>
</evidence>
<reference evidence="10" key="1">
    <citation type="journal article" date="2014" name="Int. J. Syst. Evol. Microbiol.">
        <title>Complete genome sequence of Corynebacterium casei LMG S-19264T (=DSM 44701T), isolated from a smear-ripened cheese.</title>
        <authorList>
            <consortium name="US DOE Joint Genome Institute (JGI-PGF)"/>
            <person name="Walter F."/>
            <person name="Albersmeier A."/>
            <person name="Kalinowski J."/>
            <person name="Ruckert C."/>
        </authorList>
    </citation>
    <scope>NUCLEOTIDE SEQUENCE</scope>
    <source>
        <strain evidence="10">CGMCC 1.15388</strain>
    </source>
</reference>
<dbReference type="Pfam" id="PF03799">
    <property type="entry name" value="FtsQ_DivIB_C"/>
    <property type="match status" value="1"/>
</dbReference>
<dbReference type="Proteomes" id="UP000633136">
    <property type="component" value="Unassembled WGS sequence"/>
</dbReference>
<evidence type="ECO:0000256" key="1">
    <source>
        <dbReference type="ARBA" id="ARBA00022475"/>
    </source>
</evidence>
<dbReference type="PANTHER" id="PTHR37820:SF1">
    <property type="entry name" value="CELL DIVISION PROTEIN FTSQ"/>
    <property type="match status" value="1"/>
</dbReference>
<accession>A0A917EM16</accession>
<evidence type="ECO:0000256" key="4">
    <source>
        <dbReference type="ARBA" id="ARBA00022989"/>
    </source>
</evidence>
<keyword evidence="1" id="KW-1003">Cell membrane</keyword>
<dbReference type="InterPro" id="IPR005548">
    <property type="entry name" value="Cell_div_FtsQ/DivIB_C"/>
</dbReference>
<dbReference type="GO" id="GO:0005886">
    <property type="term" value="C:plasma membrane"/>
    <property type="evidence" value="ECO:0007669"/>
    <property type="project" value="TreeGrafter"/>
</dbReference>
<dbReference type="RefSeq" id="WP_188682636.1">
    <property type="nucleotide sequence ID" value="NZ_BMIS01000002.1"/>
</dbReference>
<feature type="compositionally biased region" description="Acidic residues" evidence="6">
    <location>
        <begin position="8"/>
        <end position="19"/>
    </location>
</feature>
<evidence type="ECO:0000313" key="10">
    <source>
        <dbReference type="EMBL" id="GGE61743.1"/>
    </source>
</evidence>
<evidence type="ECO:0000313" key="11">
    <source>
        <dbReference type="Proteomes" id="UP000633136"/>
    </source>
</evidence>
<dbReference type="GO" id="GO:0051301">
    <property type="term" value="P:cell division"/>
    <property type="evidence" value="ECO:0007669"/>
    <property type="project" value="UniProtKB-KW"/>
</dbReference>
<name>A0A917EM16_9MICC</name>
<feature type="region of interest" description="Disordered" evidence="6">
    <location>
        <begin position="1"/>
        <end position="30"/>
    </location>
</feature>
<gene>
    <name evidence="10" type="ORF">GCM10011401_05840</name>
</gene>
<evidence type="ECO:0000256" key="6">
    <source>
        <dbReference type="SAM" id="MobiDB-lite"/>
    </source>
</evidence>
<keyword evidence="3 7" id="KW-0812">Transmembrane</keyword>
<dbReference type="InterPro" id="IPR013685">
    <property type="entry name" value="POTRA_FtsQ_type"/>
</dbReference>
<evidence type="ECO:0000259" key="8">
    <source>
        <dbReference type="Pfam" id="PF03799"/>
    </source>
</evidence>
<keyword evidence="7" id="KW-0472">Membrane</keyword>
<evidence type="ECO:0000259" key="9">
    <source>
        <dbReference type="Pfam" id="PF08478"/>
    </source>
</evidence>
<keyword evidence="5" id="KW-0131">Cell cycle</keyword>
<dbReference type="EMBL" id="BMIS01000002">
    <property type="protein sequence ID" value="GGE61743.1"/>
    <property type="molecule type" value="Genomic_DNA"/>
</dbReference>
<comment type="caution">
    <text evidence="10">The sequence shown here is derived from an EMBL/GenBank/DDBJ whole genome shotgun (WGS) entry which is preliminary data.</text>
</comment>
<evidence type="ECO:0000256" key="7">
    <source>
        <dbReference type="SAM" id="Phobius"/>
    </source>
</evidence>
<dbReference type="InterPro" id="IPR050487">
    <property type="entry name" value="FtsQ_DivIB"/>
</dbReference>
<keyword evidence="2" id="KW-0132">Cell division</keyword>
<proteinExistence type="predicted"/>
<feature type="domain" description="POTRA" evidence="9">
    <location>
        <begin position="64"/>
        <end position="131"/>
    </location>
</feature>
<sequence>MRRKSDREDPDIFQEEDESSPLSFPEPEAVGQRRRRRRGLLLILIGLLALVGIVATLYFSPLLTIRTVTVERNDLLTDERARELLEPVYGQPLPQVGNRQIEELLAEESVVDEVIVQGQLPDTLQVEILEHPPVAEVRQDDELLFYNEQGDVIRTFEEGETDEAEGYATPEISSEAALDSESVFGAIVSVLGELPGPARDSMESATAESIDSVQLVLEDGRTIVWGGEERGPEKAAVLEAILDSDAPEFTEVETIDISTPDTPITQD</sequence>
<feature type="domain" description="Cell division protein FtsQ/DivIB C-terminal" evidence="8">
    <location>
        <begin position="143"/>
        <end position="257"/>
    </location>
</feature>
<protein>
    <recommendedName>
        <fullName evidence="12">Cell division protein FtsQ</fullName>
    </recommendedName>
</protein>
<feature type="transmembrane region" description="Helical" evidence="7">
    <location>
        <begin position="40"/>
        <end position="59"/>
    </location>
</feature>
<dbReference type="Pfam" id="PF08478">
    <property type="entry name" value="POTRA_1"/>
    <property type="match status" value="1"/>
</dbReference>
<evidence type="ECO:0000256" key="2">
    <source>
        <dbReference type="ARBA" id="ARBA00022618"/>
    </source>
</evidence>
<dbReference type="AlphaFoldDB" id="A0A917EM16"/>